<dbReference type="EMBL" id="CP031320">
    <property type="protein sequence ID" value="AXK35165.1"/>
    <property type="molecule type" value="Genomic_DNA"/>
</dbReference>
<organism evidence="7 8">
    <name type="scientific">Streptomyces armeniacus</name>
    <dbReference type="NCBI Taxonomy" id="83291"/>
    <lineage>
        <taxon>Bacteria</taxon>
        <taxon>Bacillati</taxon>
        <taxon>Actinomycetota</taxon>
        <taxon>Actinomycetes</taxon>
        <taxon>Kitasatosporales</taxon>
        <taxon>Streptomycetaceae</taxon>
        <taxon>Streptomyces</taxon>
    </lineage>
</organism>
<feature type="domain" description="HTH lysR-type" evidence="6">
    <location>
        <begin position="1"/>
        <end position="58"/>
    </location>
</feature>
<dbReference type="InterPro" id="IPR036388">
    <property type="entry name" value="WH-like_DNA-bd_sf"/>
</dbReference>
<dbReference type="InterPro" id="IPR000847">
    <property type="entry name" value="LysR_HTH_N"/>
</dbReference>
<evidence type="ECO:0000256" key="4">
    <source>
        <dbReference type="ARBA" id="ARBA00023163"/>
    </source>
</evidence>
<dbReference type="KEGG" id="sarm:DVA86_23510"/>
<dbReference type="GO" id="GO:0003677">
    <property type="term" value="F:DNA binding"/>
    <property type="evidence" value="ECO:0007669"/>
    <property type="project" value="UniProtKB-KW"/>
</dbReference>
<dbReference type="InterPro" id="IPR005119">
    <property type="entry name" value="LysR_subst-bd"/>
</dbReference>
<dbReference type="FunFam" id="1.10.10.10:FF:000001">
    <property type="entry name" value="LysR family transcriptional regulator"/>
    <property type="match status" value="1"/>
</dbReference>
<feature type="region of interest" description="Disordered" evidence="5">
    <location>
        <begin position="289"/>
        <end position="314"/>
    </location>
</feature>
<dbReference type="Pfam" id="PF00126">
    <property type="entry name" value="HTH_1"/>
    <property type="match status" value="1"/>
</dbReference>
<dbReference type="PANTHER" id="PTHR30346:SF0">
    <property type="entry name" value="HCA OPERON TRANSCRIPTIONAL ACTIVATOR HCAR"/>
    <property type="match status" value="1"/>
</dbReference>
<comment type="similarity">
    <text evidence="1">Belongs to the LysR transcriptional regulatory family.</text>
</comment>
<keyword evidence="4" id="KW-0804">Transcription</keyword>
<keyword evidence="2" id="KW-0805">Transcription regulation</keyword>
<dbReference type="Pfam" id="PF03466">
    <property type="entry name" value="LysR_substrate"/>
    <property type="match status" value="1"/>
</dbReference>
<dbReference type="Gene3D" id="3.40.190.290">
    <property type="match status" value="1"/>
</dbReference>
<accession>A0A345XU49</accession>
<dbReference type="SUPFAM" id="SSF46785">
    <property type="entry name" value="Winged helix' DNA-binding domain"/>
    <property type="match status" value="1"/>
</dbReference>
<dbReference type="RefSeq" id="WP_208881147.1">
    <property type="nucleotide sequence ID" value="NZ_CP031320.1"/>
</dbReference>
<dbReference type="InterPro" id="IPR036390">
    <property type="entry name" value="WH_DNA-bd_sf"/>
</dbReference>
<reference evidence="7 8" key="1">
    <citation type="submission" date="2018-07" db="EMBL/GenBank/DDBJ databases">
        <title>Draft genome of the type strain Streptomyces armeniacus ATCC 15676.</title>
        <authorList>
            <person name="Labana P."/>
            <person name="Gosse J.T."/>
            <person name="Boddy C.N."/>
        </authorList>
    </citation>
    <scope>NUCLEOTIDE SEQUENCE [LARGE SCALE GENOMIC DNA]</scope>
    <source>
        <strain evidence="7 8">ATCC 15676</strain>
    </source>
</reference>
<dbReference type="Gene3D" id="1.10.10.10">
    <property type="entry name" value="Winged helix-like DNA-binding domain superfamily/Winged helix DNA-binding domain"/>
    <property type="match status" value="1"/>
</dbReference>
<name>A0A345XU49_9ACTN</name>
<dbReference type="SUPFAM" id="SSF53850">
    <property type="entry name" value="Periplasmic binding protein-like II"/>
    <property type="match status" value="1"/>
</dbReference>
<dbReference type="AlphaFoldDB" id="A0A345XU49"/>
<keyword evidence="3" id="KW-0238">DNA-binding</keyword>
<protein>
    <submittedName>
        <fullName evidence="7">LysR family transcriptional regulator</fullName>
    </submittedName>
</protein>
<evidence type="ECO:0000259" key="6">
    <source>
        <dbReference type="PROSITE" id="PS50931"/>
    </source>
</evidence>
<evidence type="ECO:0000313" key="7">
    <source>
        <dbReference type="EMBL" id="AXK35165.1"/>
    </source>
</evidence>
<dbReference type="GO" id="GO:0003700">
    <property type="term" value="F:DNA-binding transcription factor activity"/>
    <property type="evidence" value="ECO:0007669"/>
    <property type="project" value="InterPro"/>
</dbReference>
<proteinExistence type="inferred from homology"/>
<dbReference type="GO" id="GO:0032993">
    <property type="term" value="C:protein-DNA complex"/>
    <property type="evidence" value="ECO:0007669"/>
    <property type="project" value="TreeGrafter"/>
</dbReference>
<keyword evidence="8" id="KW-1185">Reference proteome</keyword>
<dbReference type="PANTHER" id="PTHR30346">
    <property type="entry name" value="TRANSCRIPTIONAL DUAL REGULATOR HCAR-RELATED"/>
    <property type="match status" value="1"/>
</dbReference>
<evidence type="ECO:0000256" key="5">
    <source>
        <dbReference type="SAM" id="MobiDB-lite"/>
    </source>
</evidence>
<evidence type="ECO:0000256" key="3">
    <source>
        <dbReference type="ARBA" id="ARBA00023125"/>
    </source>
</evidence>
<dbReference type="PROSITE" id="PS50931">
    <property type="entry name" value="HTH_LYSR"/>
    <property type="match status" value="1"/>
</dbReference>
<dbReference type="PRINTS" id="PR00039">
    <property type="entry name" value="HTHLYSR"/>
</dbReference>
<gene>
    <name evidence="7" type="ORF">DVA86_23510</name>
</gene>
<evidence type="ECO:0000256" key="2">
    <source>
        <dbReference type="ARBA" id="ARBA00023015"/>
    </source>
</evidence>
<sequence length="314" mass="34248">MDLEAVRTFVAVVDQGQFREAAAELAVTQQAVSKRIAALETELGVRLFTRTPRGARPTIDGQVFLPHARAVLESVERAAESVRPGRRALRVDIRRRHIAPAGLLRDFHRRHPDIELDVVTLPDAGTATAAVHAGTIDAAFCAQRLPADRLPGNVRAVRVLDEPLQLLTGPAHELAAATAVAPADLAGRRIWMPSMVPGAEWTAYYDEFAAAFGLTIDTTGPHFGVEHLLDMVSDSASLATFVGAQTRLVWPAHQDLRRVPMRGPTPVYPHSLLWRAGNPHPALTALRDDLTRRPHSPPDPTPAGADTWTPNWAW</sequence>
<evidence type="ECO:0000313" key="8">
    <source>
        <dbReference type="Proteomes" id="UP000254425"/>
    </source>
</evidence>
<dbReference type="Proteomes" id="UP000254425">
    <property type="component" value="Chromosome"/>
</dbReference>
<evidence type="ECO:0000256" key="1">
    <source>
        <dbReference type="ARBA" id="ARBA00009437"/>
    </source>
</evidence>